<reference evidence="2" key="3">
    <citation type="submission" date="2020-06" db="EMBL/GenBank/DDBJ databases">
        <title>Helianthus annuus Genome sequencing and assembly Release 2.</title>
        <authorList>
            <person name="Gouzy J."/>
            <person name="Langlade N."/>
            <person name="Munos S."/>
        </authorList>
    </citation>
    <scope>NUCLEOTIDE SEQUENCE</scope>
    <source>
        <tissue evidence="2">Leaves</tissue>
    </source>
</reference>
<evidence type="ECO:0000313" key="4">
    <source>
        <dbReference type="Proteomes" id="UP000215914"/>
    </source>
</evidence>
<sequence>MVPRMAILVVMFVSLIVKRVGSIDITPLARVHNSRGIITLVSVVFVQPIMVRLTPHTVG</sequence>
<reference evidence="2 4" key="1">
    <citation type="journal article" date="2017" name="Nature">
        <title>The sunflower genome provides insights into oil metabolism, flowering and Asterid evolution.</title>
        <authorList>
            <person name="Badouin H."/>
            <person name="Gouzy J."/>
            <person name="Grassa C.J."/>
            <person name="Murat F."/>
            <person name="Staton S.E."/>
            <person name="Cottret L."/>
            <person name="Lelandais-Briere C."/>
            <person name="Owens G.L."/>
            <person name="Carrere S."/>
            <person name="Mayjonade B."/>
            <person name="Legrand L."/>
            <person name="Gill N."/>
            <person name="Kane N.C."/>
            <person name="Bowers J.E."/>
            <person name="Hubner S."/>
            <person name="Bellec A."/>
            <person name="Berard A."/>
            <person name="Berges H."/>
            <person name="Blanchet N."/>
            <person name="Boniface M.C."/>
            <person name="Brunel D."/>
            <person name="Catrice O."/>
            <person name="Chaidir N."/>
            <person name="Claudel C."/>
            <person name="Donnadieu C."/>
            <person name="Faraut T."/>
            <person name="Fievet G."/>
            <person name="Helmstetter N."/>
            <person name="King M."/>
            <person name="Knapp S.J."/>
            <person name="Lai Z."/>
            <person name="Le Paslier M.C."/>
            <person name="Lippi Y."/>
            <person name="Lorenzon L."/>
            <person name="Mandel J.R."/>
            <person name="Marage G."/>
            <person name="Marchand G."/>
            <person name="Marquand E."/>
            <person name="Bret-Mestries E."/>
            <person name="Morien E."/>
            <person name="Nambeesan S."/>
            <person name="Nguyen T."/>
            <person name="Pegot-Espagnet P."/>
            <person name="Pouilly N."/>
            <person name="Raftis F."/>
            <person name="Sallet E."/>
            <person name="Schiex T."/>
            <person name="Thomas J."/>
            <person name="Vandecasteele C."/>
            <person name="Vares D."/>
            <person name="Vear F."/>
            <person name="Vautrin S."/>
            <person name="Crespi M."/>
            <person name="Mangin B."/>
            <person name="Burke J.M."/>
            <person name="Salse J."/>
            <person name="Munos S."/>
            <person name="Vincourt P."/>
            <person name="Rieseberg L.H."/>
            <person name="Langlade N.B."/>
        </authorList>
    </citation>
    <scope>NUCLEOTIDE SEQUENCE [LARGE SCALE GENOMIC DNA]</scope>
    <source>
        <strain evidence="4">cv. SF193</strain>
        <tissue evidence="2">Leaves</tissue>
    </source>
</reference>
<dbReference type="Proteomes" id="UP000215914">
    <property type="component" value="Chromosome 8"/>
</dbReference>
<evidence type="ECO:0000313" key="3">
    <source>
        <dbReference type="EMBL" id="OTG19028.1"/>
    </source>
</evidence>
<feature type="signal peptide" evidence="1">
    <location>
        <begin position="1"/>
        <end position="22"/>
    </location>
</feature>
<evidence type="ECO:0000313" key="2">
    <source>
        <dbReference type="EMBL" id="KAF5795950.1"/>
    </source>
</evidence>
<proteinExistence type="predicted"/>
<dbReference type="AlphaFoldDB" id="A0A251U6Q7"/>
<protein>
    <submittedName>
        <fullName evidence="3">Uncharacterized protein</fullName>
    </submittedName>
</protein>
<name>A0A251U6Q7_HELAN</name>
<gene>
    <name evidence="3" type="ORF">HannXRQ_Chr08g0229481</name>
    <name evidence="2" type="ORF">HanXRQr2_Chr08g0345651</name>
</gene>
<dbReference type="EMBL" id="MNCJ02000323">
    <property type="protein sequence ID" value="KAF5795950.1"/>
    <property type="molecule type" value="Genomic_DNA"/>
</dbReference>
<dbReference type="Gramene" id="mRNA:HanXRQr2_Chr08g0345651">
    <property type="protein sequence ID" value="CDS:HanXRQr2_Chr08g0345651.1"/>
    <property type="gene ID" value="HanXRQr2_Chr08g0345651"/>
</dbReference>
<dbReference type="EMBL" id="CM007897">
    <property type="protein sequence ID" value="OTG19028.1"/>
    <property type="molecule type" value="Genomic_DNA"/>
</dbReference>
<organism evidence="3 4">
    <name type="scientific">Helianthus annuus</name>
    <name type="common">Common sunflower</name>
    <dbReference type="NCBI Taxonomy" id="4232"/>
    <lineage>
        <taxon>Eukaryota</taxon>
        <taxon>Viridiplantae</taxon>
        <taxon>Streptophyta</taxon>
        <taxon>Embryophyta</taxon>
        <taxon>Tracheophyta</taxon>
        <taxon>Spermatophyta</taxon>
        <taxon>Magnoliopsida</taxon>
        <taxon>eudicotyledons</taxon>
        <taxon>Gunneridae</taxon>
        <taxon>Pentapetalae</taxon>
        <taxon>asterids</taxon>
        <taxon>campanulids</taxon>
        <taxon>Asterales</taxon>
        <taxon>Asteraceae</taxon>
        <taxon>Asteroideae</taxon>
        <taxon>Heliantheae alliance</taxon>
        <taxon>Heliantheae</taxon>
        <taxon>Helianthus</taxon>
    </lineage>
</organism>
<keyword evidence="4" id="KW-1185">Reference proteome</keyword>
<evidence type="ECO:0000256" key="1">
    <source>
        <dbReference type="SAM" id="SignalP"/>
    </source>
</evidence>
<keyword evidence="1" id="KW-0732">Signal</keyword>
<dbReference type="InParanoid" id="A0A251U6Q7"/>
<reference evidence="3" key="2">
    <citation type="submission" date="2017-02" db="EMBL/GenBank/DDBJ databases">
        <title>Sunflower complete genome.</title>
        <authorList>
            <person name="Langlade N."/>
            <person name="Munos S."/>
        </authorList>
    </citation>
    <scope>NUCLEOTIDE SEQUENCE [LARGE SCALE GENOMIC DNA]</scope>
    <source>
        <tissue evidence="3">Leaves</tissue>
    </source>
</reference>
<accession>A0A251U6Q7</accession>
<feature type="chain" id="PRO_5013281687" evidence="1">
    <location>
        <begin position="23"/>
        <end position="59"/>
    </location>
</feature>